<protein>
    <submittedName>
        <fullName evidence="2">Uncharacterized protein</fullName>
    </submittedName>
</protein>
<proteinExistence type="predicted"/>
<feature type="non-terminal residue" evidence="2">
    <location>
        <position position="1"/>
    </location>
</feature>
<sequence length="296" mass="34039">GCYSRTKESEPSKKSSFIKESSKDDTTQTKDKAPKYDWFNQPPPPPTPDPEWNTRQVVDDQPEQPWFNNMLSATKDPLTFDELMVTPIDFSKFAMNRDCCPYDLSKPLPFKGRPGRLTVPSEYFFNNDLEYLKASDLEKKYTTSIMKKKAARYELVGIEDMIPILWSVTKPWFNNMLSAAKEPLTFNELMATPINLSKFEMNHLKIDKLTESHLVGPVYNLLKGTCQRDCCPYDLGQPLPLKGRPGRLTVPSEYFFNNNLEYPKASDLEKKYTTSITKTKAARYELVGIEDMIPIL</sequence>
<feature type="compositionally biased region" description="Basic and acidic residues" evidence="1">
    <location>
        <begin position="1"/>
        <end position="13"/>
    </location>
</feature>
<reference evidence="2" key="1">
    <citation type="journal article" date="2022" name="Int. J. Mol. Sci.">
        <title>Draft Genome of Tanacetum Coccineum: Genomic Comparison of Closely Related Tanacetum-Family Plants.</title>
        <authorList>
            <person name="Yamashiro T."/>
            <person name="Shiraishi A."/>
            <person name="Nakayama K."/>
            <person name="Satake H."/>
        </authorList>
    </citation>
    <scope>NUCLEOTIDE SEQUENCE</scope>
</reference>
<evidence type="ECO:0000313" key="2">
    <source>
        <dbReference type="EMBL" id="GJT06867.1"/>
    </source>
</evidence>
<reference evidence="2" key="2">
    <citation type="submission" date="2022-01" db="EMBL/GenBank/DDBJ databases">
        <authorList>
            <person name="Yamashiro T."/>
            <person name="Shiraishi A."/>
            <person name="Satake H."/>
            <person name="Nakayama K."/>
        </authorList>
    </citation>
    <scope>NUCLEOTIDE SEQUENCE</scope>
</reference>
<dbReference type="Proteomes" id="UP001151760">
    <property type="component" value="Unassembled WGS sequence"/>
</dbReference>
<comment type="caution">
    <text evidence="2">The sequence shown here is derived from an EMBL/GenBank/DDBJ whole genome shotgun (WGS) entry which is preliminary data.</text>
</comment>
<name>A0ABQ5AZJ4_9ASTR</name>
<feature type="compositionally biased region" description="Basic and acidic residues" evidence="1">
    <location>
        <begin position="20"/>
        <end position="35"/>
    </location>
</feature>
<accession>A0ABQ5AZJ4</accession>
<gene>
    <name evidence="2" type="ORF">Tco_0841329</name>
</gene>
<dbReference type="EMBL" id="BQNB010012704">
    <property type="protein sequence ID" value="GJT06867.1"/>
    <property type="molecule type" value="Genomic_DNA"/>
</dbReference>
<evidence type="ECO:0000256" key="1">
    <source>
        <dbReference type="SAM" id="MobiDB-lite"/>
    </source>
</evidence>
<keyword evidence="3" id="KW-1185">Reference proteome</keyword>
<feature type="region of interest" description="Disordered" evidence="1">
    <location>
        <begin position="1"/>
        <end position="55"/>
    </location>
</feature>
<evidence type="ECO:0000313" key="3">
    <source>
        <dbReference type="Proteomes" id="UP001151760"/>
    </source>
</evidence>
<organism evidence="2 3">
    <name type="scientific">Tanacetum coccineum</name>
    <dbReference type="NCBI Taxonomy" id="301880"/>
    <lineage>
        <taxon>Eukaryota</taxon>
        <taxon>Viridiplantae</taxon>
        <taxon>Streptophyta</taxon>
        <taxon>Embryophyta</taxon>
        <taxon>Tracheophyta</taxon>
        <taxon>Spermatophyta</taxon>
        <taxon>Magnoliopsida</taxon>
        <taxon>eudicotyledons</taxon>
        <taxon>Gunneridae</taxon>
        <taxon>Pentapetalae</taxon>
        <taxon>asterids</taxon>
        <taxon>campanulids</taxon>
        <taxon>Asterales</taxon>
        <taxon>Asteraceae</taxon>
        <taxon>Asteroideae</taxon>
        <taxon>Anthemideae</taxon>
        <taxon>Anthemidinae</taxon>
        <taxon>Tanacetum</taxon>
    </lineage>
</organism>